<name>A0A813DYN8_POLGL</name>
<comment type="caution">
    <text evidence="1">The sequence shown here is derived from an EMBL/GenBank/DDBJ whole genome shotgun (WGS) entry which is preliminary data.</text>
</comment>
<evidence type="ECO:0000313" key="2">
    <source>
        <dbReference type="Proteomes" id="UP000654075"/>
    </source>
</evidence>
<proteinExistence type="predicted"/>
<accession>A0A813DYN8</accession>
<sequence length="210" mass="22929">MAQDSSSKNRTQVVPAFLPSKKEALSMNDSLLLRALEKNGMVHLDEPELAASSVEAASDKYTFFLLFQAASAAQARGQREHVDYRESSLRSVQWKIGDAESTKSIKVLSPDSQKPLWKSISVATLTTEAFDWLNAIAVPDFVLDRQLPTSAEEEGNVRANLAQPFEKAASFTAQDGVVVVAVVVLISLYDDCRVLCLACLYVCLLIGSIC</sequence>
<dbReference type="EMBL" id="CAJNNV010004476">
    <property type="protein sequence ID" value="CAE8590795.1"/>
    <property type="molecule type" value="Genomic_DNA"/>
</dbReference>
<keyword evidence="2" id="KW-1185">Reference proteome</keyword>
<organism evidence="1 2">
    <name type="scientific">Polarella glacialis</name>
    <name type="common">Dinoflagellate</name>
    <dbReference type="NCBI Taxonomy" id="89957"/>
    <lineage>
        <taxon>Eukaryota</taxon>
        <taxon>Sar</taxon>
        <taxon>Alveolata</taxon>
        <taxon>Dinophyceae</taxon>
        <taxon>Suessiales</taxon>
        <taxon>Suessiaceae</taxon>
        <taxon>Polarella</taxon>
    </lineage>
</organism>
<evidence type="ECO:0000313" key="1">
    <source>
        <dbReference type="EMBL" id="CAE8590795.1"/>
    </source>
</evidence>
<dbReference type="AlphaFoldDB" id="A0A813DYN8"/>
<reference evidence="1" key="1">
    <citation type="submission" date="2021-02" db="EMBL/GenBank/DDBJ databases">
        <authorList>
            <person name="Dougan E. K."/>
            <person name="Rhodes N."/>
            <person name="Thang M."/>
            <person name="Chan C."/>
        </authorList>
    </citation>
    <scope>NUCLEOTIDE SEQUENCE</scope>
</reference>
<gene>
    <name evidence="1" type="ORF">PGLA1383_LOCUS9509</name>
</gene>
<dbReference type="Proteomes" id="UP000654075">
    <property type="component" value="Unassembled WGS sequence"/>
</dbReference>
<protein>
    <submittedName>
        <fullName evidence="1">Uncharacterized protein</fullName>
    </submittedName>
</protein>